<dbReference type="Pfam" id="PF01549">
    <property type="entry name" value="ShK"/>
    <property type="match status" value="2"/>
</dbReference>
<reference evidence="7" key="1">
    <citation type="submission" date="2017-02" db="UniProtKB">
        <authorList>
            <consortium name="WormBaseParasite"/>
        </authorList>
    </citation>
    <scope>IDENTIFICATION</scope>
</reference>
<feature type="signal peptide" evidence="2">
    <location>
        <begin position="1"/>
        <end position="17"/>
    </location>
</feature>
<evidence type="ECO:0000256" key="2">
    <source>
        <dbReference type="SAM" id="SignalP"/>
    </source>
</evidence>
<evidence type="ECO:0000313" key="5">
    <source>
        <dbReference type="Proteomes" id="UP000038040"/>
    </source>
</evidence>
<dbReference type="Proteomes" id="UP000274756">
    <property type="component" value="Unassembled WGS sequence"/>
</dbReference>
<name>A0A0N4UQQ7_DRAME</name>
<comment type="caution">
    <text evidence="1">Lacks conserved residue(s) required for the propagation of feature annotation.</text>
</comment>
<dbReference type="PROSITE" id="PS51670">
    <property type="entry name" value="SHKT"/>
    <property type="match status" value="2"/>
</dbReference>
<dbReference type="PANTHER" id="PTHR21724">
    <property type="entry name" value="SHKT DOMAIN-CONTAINING PROTEIN"/>
    <property type="match status" value="1"/>
</dbReference>
<dbReference type="SMART" id="SM00254">
    <property type="entry name" value="ShKT"/>
    <property type="match status" value="3"/>
</dbReference>
<dbReference type="PANTHER" id="PTHR21724:SF0">
    <property type="entry name" value="SHKT DOMAIN-CONTAINING PROTEIN"/>
    <property type="match status" value="1"/>
</dbReference>
<evidence type="ECO:0000313" key="7">
    <source>
        <dbReference type="WBParaSite" id="DME_0001036001-mRNA-1"/>
    </source>
</evidence>
<protein>
    <submittedName>
        <fullName evidence="7">ShKT domain-containing protein</fullName>
    </submittedName>
</protein>
<evidence type="ECO:0000259" key="3">
    <source>
        <dbReference type="PROSITE" id="PS51670"/>
    </source>
</evidence>
<dbReference type="WBParaSite" id="DME_0001036001-mRNA-1">
    <property type="protein sequence ID" value="DME_0001036001-mRNA-1"/>
    <property type="gene ID" value="DME_0001036001"/>
</dbReference>
<reference evidence="4 6" key="2">
    <citation type="submission" date="2018-11" db="EMBL/GenBank/DDBJ databases">
        <authorList>
            <consortium name="Pathogen Informatics"/>
        </authorList>
    </citation>
    <scope>NUCLEOTIDE SEQUENCE [LARGE SCALE GENOMIC DNA]</scope>
</reference>
<dbReference type="EMBL" id="UYYG01001266">
    <property type="protein sequence ID" value="VDN60916.1"/>
    <property type="molecule type" value="Genomic_DNA"/>
</dbReference>
<proteinExistence type="predicted"/>
<gene>
    <name evidence="4" type="ORF">DME_LOCUS10889</name>
</gene>
<accession>A0A0N4UQQ7</accession>
<keyword evidence="6" id="KW-1185">Reference proteome</keyword>
<sequence length="242" mass="26559">MLLYFCFFVFLIHGVKSGNDKAIENCNRDVGGHQRPTVDPSRCAHIDSPACTAIFPYHPPDQAGATIATHFNPNDDYKIPEKCTNADLKDFAEKNCPSHCAFCCKAKQFNCANDPFAGDHCDAFTLEMCRNAALNTIALMRCPMRCGLCDRPGAGGICPNTFDDAVCTALVAVICLDEKAKNSCQKTCGLRTCLENQNATAAQSNCRDDDQQCSENRKYCTIEPYATVMRGKCRLTCGHCQP</sequence>
<dbReference type="InterPro" id="IPR003582">
    <property type="entry name" value="ShKT_dom"/>
</dbReference>
<evidence type="ECO:0000256" key="1">
    <source>
        <dbReference type="PROSITE-ProRule" id="PRU01005"/>
    </source>
</evidence>
<feature type="disulfide bond" evidence="1">
    <location>
        <begin position="175"/>
        <end position="188"/>
    </location>
</feature>
<keyword evidence="1" id="KW-1015">Disulfide bond</keyword>
<organism evidence="5 7">
    <name type="scientific">Dracunculus medinensis</name>
    <name type="common">Guinea worm</name>
    <dbReference type="NCBI Taxonomy" id="318479"/>
    <lineage>
        <taxon>Eukaryota</taxon>
        <taxon>Metazoa</taxon>
        <taxon>Ecdysozoa</taxon>
        <taxon>Nematoda</taxon>
        <taxon>Chromadorea</taxon>
        <taxon>Rhabditida</taxon>
        <taxon>Spirurina</taxon>
        <taxon>Dracunculoidea</taxon>
        <taxon>Dracunculidae</taxon>
        <taxon>Dracunculus</taxon>
    </lineage>
</organism>
<feature type="domain" description="ShKT" evidence="3">
    <location>
        <begin position="158"/>
        <end position="193"/>
    </location>
</feature>
<dbReference type="AlphaFoldDB" id="A0A0N4UQQ7"/>
<evidence type="ECO:0000313" key="6">
    <source>
        <dbReference type="Proteomes" id="UP000274756"/>
    </source>
</evidence>
<dbReference type="Gene3D" id="1.10.10.1940">
    <property type="match status" value="1"/>
</dbReference>
<feature type="disulfide bond" evidence="1">
    <location>
        <begin position="206"/>
        <end position="240"/>
    </location>
</feature>
<evidence type="ECO:0000313" key="4">
    <source>
        <dbReference type="EMBL" id="VDN60916.1"/>
    </source>
</evidence>
<feature type="chain" id="PRO_5041119707" evidence="2">
    <location>
        <begin position="18"/>
        <end position="242"/>
    </location>
</feature>
<dbReference type="Proteomes" id="UP000038040">
    <property type="component" value="Unplaced"/>
</dbReference>
<feature type="domain" description="ShKT" evidence="3">
    <location>
        <begin position="206"/>
        <end position="240"/>
    </location>
</feature>
<keyword evidence="2" id="KW-0732">Signal</keyword>